<protein>
    <submittedName>
        <fullName evidence="1">Uncharacterized protein</fullName>
    </submittedName>
</protein>
<evidence type="ECO:0000313" key="1">
    <source>
        <dbReference type="EMBL" id="MFD1176894.1"/>
    </source>
</evidence>
<reference evidence="2" key="1">
    <citation type="journal article" date="2019" name="Int. J. Syst. Evol. Microbiol.">
        <title>The Global Catalogue of Microorganisms (GCM) 10K type strain sequencing project: providing services to taxonomists for standard genome sequencing and annotation.</title>
        <authorList>
            <consortium name="The Broad Institute Genomics Platform"/>
            <consortium name="The Broad Institute Genome Sequencing Center for Infectious Disease"/>
            <person name="Wu L."/>
            <person name="Ma J."/>
        </authorList>
    </citation>
    <scope>NUCLEOTIDE SEQUENCE [LARGE SCALE GENOMIC DNA]</scope>
    <source>
        <strain evidence="2">CCUG 59189</strain>
    </source>
</reference>
<comment type="caution">
    <text evidence="1">The sequence shown here is derived from an EMBL/GenBank/DDBJ whole genome shotgun (WGS) entry which is preliminary data.</text>
</comment>
<gene>
    <name evidence="1" type="ORF">ACFQ3W_11360</name>
</gene>
<keyword evidence="2" id="KW-1185">Reference proteome</keyword>
<proteinExistence type="predicted"/>
<name>A0ABW3RXG2_9BACL</name>
<dbReference type="EMBL" id="JBHTLM010000007">
    <property type="protein sequence ID" value="MFD1176894.1"/>
    <property type="molecule type" value="Genomic_DNA"/>
</dbReference>
<dbReference type="RefSeq" id="WP_379319346.1">
    <property type="nucleotide sequence ID" value="NZ_JBHTLM010000007.1"/>
</dbReference>
<dbReference type="Proteomes" id="UP001597262">
    <property type="component" value="Unassembled WGS sequence"/>
</dbReference>
<accession>A0ABW3RXG2</accession>
<sequence length="113" mass="13039">MDGMEMFVIRYEPPTEGDEAKVISWHKDTDFDEINYAGEENIRFLLHFQIPPLFGPRDTIEYYLNLETNDIRHEVIPLPLSPEERLQNAEKENADLKQAITDLTMTLAAVMAG</sequence>
<organism evidence="1 2">
    <name type="scientific">Paenibacillus puldeungensis</name>
    <dbReference type="NCBI Taxonomy" id="696536"/>
    <lineage>
        <taxon>Bacteria</taxon>
        <taxon>Bacillati</taxon>
        <taxon>Bacillota</taxon>
        <taxon>Bacilli</taxon>
        <taxon>Bacillales</taxon>
        <taxon>Paenibacillaceae</taxon>
        <taxon>Paenibacillus</taxon>
    </lineage>
</organism>
<evidence type="ECO:0000313" key="2">
    <source>
        <dbReference type="Proteomes" id="UP001597262"/>
    </source>
</evidence>